<dbReference type="SUPFAM" id="SSF82199">
    <property type="entry name" value="SET domain"/>
    <property type="match status" value="1"/>
</dbReference>
<feature type="compositionally biased region" description="Basic residues" evidence="15">
    <location>
        <begin position="1071"/>
        <end position="1082"/>
    </location>
</feature>
<accession>A0A0J7KFA0</accession>
<comment type="catalytic activity">
    <reaction evidence="12">
        <text>N(6)-methyl-L-lysyl(4)-[histone H3] + S-adenosyl-L-methionine = N(6),N(6)-dimethyl-L-lysyl(4)-[histone H3] + S-adenosyl-L-homocysteine + H(+)</text>
        <dbReference type="Rhea" id="RHEA:60268"/>
        <dbReference type="Rhea" id="RHEA-COMP:15540"/>
        <dbReference type="Rhea" id="RHEA-COMP:15543"/>
        <dbReference type="ChEBI" id="CHEBI:15378"/>
        <dbReference type="ChEBI" id="CHEBI:57856"/>
        <dbReference type="ChEBI" id="CHEBI:59789"/>
        <dbReference type="ChEBI" id="CHEBI:61929"/>
        <dbReference type="ChEBI" id="CHEBI:61976"/>
    </reaction>
</comment>
<feature type="compositionally biased region" description="Basic and acidic residues" evidence="15">
    <location>
        <begin position="779"/>
        <end position="788"/>
    </location>
</feature>
<dbReference type="GO" id="GO:0140999">
    <property type="term" value="F:histone H3K4 trimethyltransferase activity"/>
    <property type="evidence" value="ECO:0007669"/>
    <property type="project" value="UniProtKB-EC"/>
</dbReference>
<gene>
    <name evidence="19" type="ORF">RF55_11318</name>
</gene>
<evidence type="ECO:0000256" key="9">
    <source>
        <dbReference type="ARBA" id="ARBA00023163"/>
    </source>
</evidence>
<dbReference type="STRING" id="67767.A0A0J7KFA0"/>
<dbReference type="FunFam" id="2.170.270.10:FF:000010">
    <property type="entry name" value="Histone-lysine N-methyltransferase"/>
    <property type="match status" value="1"/>
</dbReference>
<evidence type="ECO:0000256" key="14">
    <source>
        <dbReference type="PROSITE-ProRule" id="PRU00176"/>
    </source>
</evidence>
<evidence type="ECO:0000256" key="8">
    <source>
        <dbReference type="ARBA" id="ARBA00023015"/>
    </source>
</evidence>
<feature type="domain" description="SET" evidence="17">
    <location>
        <begin position="1285"/>
        <end position="1402"/>
    </location>
</feature>
<dbReference type="Pfam" id="PF00856">
    <property type="entry name" value="SET"/>
    <property type="match status" value="1"/>
</dbReference>
<dbReference type="Pfam" id="PF11764">
    <property type="entry name" value="N-SET"/>
    <property type="match status" value="1"/>
</dbReference>
<dbReference type="InterPro" id="IPR012677">
    <property type="entry name" value="Nucleotide-bd_a/b_plait_sf"/>
</dbReference>
<evidence type="ECO:0000313" key="20">
    <source>
        <dbReference type="Proteomes" id="UP000036403"/>
    </source>
</evidence>
<evidence type="ECO:0000256" key="15">
    <source>
        <dbReference type="SAM" id="MobiDB-lite"/>
    </source>
</evidence>
<dbReference type="SMART" id="SM00317">
    <property type="entry name" value="SET"/>
    <property type="match status" value="1"/>
</dbReference>
<evidence type="ECO:0000256" key="13">
    <source>
        <dbReference type="ARBA" id="ARBA00049129"/>
    </source>
</evidence>
<feature type="compositionally biased region" description="Basic and acidic residues" evidence="15">
    <location>
        <begin position="428"/>
        <end position="440"/>
    </location>
</feature>
<dbReference type="InterPro" id="IPR035979">
    <property type="entry name" value="RBD_domain_sf"/>
</dbReference>
<feature type="region of interest" description="Disordered" evidence="15">
    <location>
        <begin position="687"/>
        <end position="830"/>
    </location>
</feature>
<evidence type="ECO:0000256" key="5">
    <source>
        <dbReference type="ARBA" id="ARBA00022691"/>
    </source>
</evidence>
<evidence type="ECO:0000256" key="10">
    <source>
        <dbReference type="ARBA" id="ARBA00023242"/>
    </source>
</evidence>
<dbReference type="InterPro" id="IPR003616">
    <property type="entry name" value="Post-SET_dom"/>
</dbReference>
<dbReference type="OrthoDB" id="2306477at2759"/>
<keyword evidence="9" id="KW-0804">Transcription</keyword>
<dbReference type="PROSITE" id="PS50868">
    <property type="entry name" value="POST_SET"/>
    <property type="match status" value="1"/>
</dbReference>
<dbReference type="SMART" id="SM01291">
    <property type="entry name" value="N-SET"/>
    <property type="match status" value="1"/>
</dbReference>
<dbReference type="PANTHER" id="PTHR45814:SF2">
    <property type="entry name" value="HISTONE-LYSINE N-METHYLTRANSFERASE SETD1"/>
    <property type="match status" value="1"/>
</dbReference>
<keyword evidence="8" id="KW-0805">Transcription regulation</keyword>
<feature type="region of interest" description="Disordered" evidence="15">
    <location>
        <begin position="1"/>
        <end position="60"/>
    </location>
</feature>
<feature type="compositionally biased region" description="Basic and acidic residues" evidence="15">
    <location>
        <begin position="699"/>
        <end position="709"/>
    </location>
</feature>
<name>A0A0J7KFA0_LASNI</name>
<comment type="subcellular location">
    <subcellularLocation>
        <location evidence="1">Nucleus</location>
    </subcellularLocation>
</comment>
<dbReference type="SMART" id="SM00508">
    <property type="entry name" value="PostSET"/>
    <property type="match status" value="1"/>
</dbReference>
<dbReference type="PROSITE" id="PS50102">
    <property type="entry name" value="RRM"/>
    <property type="match status" value="1"/>
</dbReference>
<evidence type="ECO:0000256" key="12">
    <source>
        <dbReference type="ARBA" id="ARBA00047583"/>
    </source>
</evidence>
<feature type="region of interest" description="Disordered" evidence="15">
    <location>
        <begin position="538"/>
        <end position="584"/>
    </location>
</feature>
<dbReference type="CDD" id="cd12304">
    <property type="entry name" value="RRM_Set1"/>
    <property type="match status" value="1"/>
</dbReference>
<evidence type="ECO:0000313" key="19">
    <source>
        <dbReference type="EMBL" id="KMQ89088.1"/>
    </source>
</evidence>
<feature type="region of interest" description="Disordered" evidence="15">
    <location>
        <begin position="457"/>
        <end position="489"/>
    </location>
</feature>
<dbReference type="GO" id="GO:0048188">
    <property type="term" value="C:Set1C/COMPASS complex"/>
    <property type="evidence" value="ECO:0007669"/>
    <property type="project" value="InterPro"/>
</dbReference>
<evidence type="ECO:0000256" key="7">
    <source>
        <dbReference type="ARBA" id="ARBA00022884"/>
    </source>
</evidence>
<feature type="compositionally biased region" description="Acidic residues" evidence="15">
    <location>
        <begin position="766"/>
        <end position="778"/>
    </location>
</feature>
<dbReference type="GO" id="GO:0003723">
    <property type="term" value="F:RNA binding"/>
    <property type="evidence" value="ECO:0007669"/>
    <property type="project" value="UniProtKB-UniRule"/>
</dbReference>
<dbReference type="InterPro" id="IPR024657">
    <property type="entry name" value="COMPASS_Set1_N-SET"/>
</dbReference>
<dbReference type="InterPro" id="IPR037841">
    <property type="entry name" value="SET_SETD1A/B"/>
</dbReference>
<feature type="domain" description="Post-SET" evidence="18">
    <location>
        <begin position="1408"/>
        <end position="1424"/>
    </location>
</feature>
<evidence type="ECO:0000259" key="17">
    <source>
        <dbReference type="PROSITE" id="PS50280"/>
    </source>
</evidence>
<feature type="domain" description="RRM" evidence="16">
    <location>
        <begin position="137"/>
        <end position="210"/>
    </location>
</feature>
<feature type="compositionally biased region" description="Basic and acidic residues" evidence="15">
    <location>
        <begin position="1060"/>
        <end position="1070"/>
    </location>
</feature>
<reference evidence="19 20" key="1">
    <citation type="submission" date="2015-04" db="EMBL/GenBank/DDBJ databases">
        <title>Lasius niger genome sequencing.</title>
        <authorList>
            <person name="Konorov E.A."/>
            <person name="Nikitin M.A."/>
            <person name="Kirill M.V."/>
            <person name="Chang P."/>
        </authorList>
    </citation>
    <scope>NUCLEOTIDE SEQUENCE [LARGE SCALE GENOMIC DNA]</scope>
    <source>
        <tissue evidence="19">Whole</tissue>
    </source>
</reference>
<evidence type="ECO:0000259" key="16">
    <source>
        <dbReference type="PROSITE" id="PS50102"/>
    </source>
</evidence>
<dbReference type="InterPro" id="IPR001214">
    <property type="entry name" value="SET_dom"/>
</dbReference>
<dbReference type="Gene3D" id="2.170.270.10">
    <property type="entry name" value="SET domain"/>
    <property type="match status" value="1"/>
</dbReference>
<keyword evidence="6" id="KW-0156">Chromatin regulator</keyword>
<comment type="catalytic activity">
    <reaction evidence="11">
        <text>L-lysyl(4)-[histone H3] + 3 S-adenosyl-L-methionine = N(6),N(6),N(6)-trimethyl-L-lysyl(4)-[histone H3] + 3 S-adenosyl-L-homocysteine + 3 H(+)</text>
        <dbReference type="Rhea" id="RHEA:60260"/>
        <dbReference type="Rhea" id="RHEA-COMP:15537"/>
        <dbReference type="Rhea" id="RHEA-COMP:15547"/>
        <dbReference type="ChEBI" id="CHEBI:15378"/>
        <dbReference type="ChEBI" id="CHEBI:29969"/>
        <dbReference type="ChEBI" id="CHEBI:57856"/>
        <dbReference type="ChEBI" id="CHEBI:59789"/>
        <dbReference type="ChEBI" id="CHEBI:61961"/>
        <dbReference type="EC" id="2.1.1.354"/>
    </reaction>
</comment>
<dbReference type="GO" id="GO:0032259">
    <property type="term" value="P:methylation"/>
    <property type="evidence" value="ECO:0007669"/>
    <property type="project" value="UniProtKB-KW"/>
</dbReference>
<dbReference type="EC" id="2.1.1.354" evidence="2"/>
<evidence type="ECO:0000256" key="2">
    <source>
        <dbReference type="ARBA" id="ARBA00012182"/>
    </source>
</evidence>
<keyword evidence="3 19" id="KW-0489">Methyltransferase</keyword>
<feature type="compositionally biased region" description="Basic residues" evidence="15">
    <location>
        <begin position="8"/>
        <end position="25"/>
    </location>
</feature>
<sequence length="1424" mass="160348">MNGMERHGHGHGHSHAHSHRHRHSHGSSQSTSQNSSQPPTKHSHGHVTHSQKETAAVPQVTQKQRNYKLLVDPFLVKGAAKICRYDGTVPNDPTYPQVQPRDPRSQLTRIWTRLEQLDLPVPRFKIDSNYCGEPPPLEVTFCHLNDNIDKTFLTNMVQKFGSIEELIIYYHPITNKHLGIARVVFESTKASKACVEKLNNTSVMGKVLRVFLDPFGEECKKMFEELTTEKKPEKKVEKEVVKPEIEQEKHQTPVDKVLPEEREDFRSSKKAILTIDKNREPYVENSRYNKYRDYPTPSGSTGSDLGYGTAPSELNYSNNYSQNSTPATNYDFYYGNYHHQPPSSYLANIPQNVSQTIPVQQNSNVWWSNNSGTAGYTPSAPVWSIQQHATNLDSASSNITQISNKTSNAKLHHTPKKEKENQVTTKSSSRDSPDETRKTLDLDTRIAMLLKDKAGGMAPPFLQFGSDSEDDKKSLQGDSEMLSDPPSPFLSHEIYKQCFEKMVERNKERRKAHENSISQFSVDEDLGSVISSSEDEALLGSYSPAPDDNEPEPPKEPPPPPPPDDDRMSLSPLSSGDEKIEEGPTINGVLSRVVNELKQILKKDFNKKMIENTAFKLFEVWWDEKKSEKSQTHGGSENAIVNNTTKEDVKTQELSSLLEQATPLGLNYDGFGLGIRASMPKMPSFRRKIKAPSPLPQDEDSRQSGHADMETIESDSDLDVLPAQKTKKAMVSLPSVSSSTSSSSSSLESSSEEISSSESSDSSNESSDEEAGFEDEQDTDSRMSDHRPLACNSEDPDILMEFAIQKSLDCPTPTGRETPVPDIKIKDQNSNEFPQIDNENLISSLSSPVRYESVKEEERISDKLPATEEKPFVDVCGILDKESKDVPRVIEEKESQIEAKPVPAITPVKEEILPDMQKMENSAAEALMTLAGRDNIIRHRSPGPIQPNIIRALQTMSAKYINDEPILKENEKIEMFSEIPTTDSEEESLEIRRLRYQAEADLRLNGQQTPSSPGSQASQVYMEHSYSLPPAQPESVEPMIRVPSASVKVKHPKIVKLSKSKDKIHKVEKQKSKKYTKVHNSHQNHEGEKENIQNDYIYDKLPKQILESKVTYKERDLISEMAILYEFLTRGIDAEDAEYLRRSYEALLADDTQGYWLNDTHWVDHPPTDVPSPAKKRKRDELRLHASGSARTEGYYKVDIREKAKHKHHYAQSIQRSNDVEDSTGSYVGGDSVMNGPKNNSKALTGKMQALSREARSNQRRLLTAFGIDTDSDLLKFNQLKFRKKQLKFAKSGIHDWGLFAMEPIAADEMVIEYVGQMVRPVVADLREAQYEATGIGSSYLFRIDLDTIIDATKCGNLARFINHSCNPNCYAKVITIESQKKIVIYSKQPIGVNEEITYDYKFPLEDDKIPCLCGAPQCRGTLN</sequence>
<evidence type="ECO:0000256" key="11">
    <source>
        <dbReference type="ARBA" id="ARBA00047571"/>
    </source>
</evidence>
<dbReference type="SUPFAM" id="SSF54928">
    <property type="entry name" value="RNA-binding domain, RBD"/>
    <property type="match status" value="1"/>
</dbReference>
<comment type="caution">
    <text evidence="19">The sequence shown here is derived from an EMBL/GenBank/DDBJ whole genome shotgun (WGS) entry which is preliminary data.</text>
</comment>
<evidence type="ECO:0000256" key="4">
    <source>
        <dbReference type="ARBA" id="ARBA00022679"/>
    </source>
</evidence>
<dbReference type="PaxDb" id="67767-A0A0J7KFA0"/>
<dbReference type="InterPro" id="IPR044570">
    <property type="entry name" value="Set1-like"/>
</dbReference>
<proteinExistence type="predicted"/>
<feature type="compositionally biased region" description="Low complexity" evidence="15">
    <location>
        <begin position="26"/>
        <end position="37"/>
    </location>
</feature>
<evidence type="ECO:0000259" key="18">
    <source>
        <dbReference type="PROSITE" id="PS50868"/>
    </source>
</evidence>
<dbReference type="InterPro" id="IPR046341">
    <property type="entry name" value="SET_dom_sf"/>
</dbReference>
<keyword evidence="10" id="KW-0539">Nucleus</keyword>
<dbReference type="EMBL" id="LBMM01008171">
    <property type="protein sequence ID" value="KMQ89088.1"/>
    <property type="molecule type" value="Genomic_DNA"/>
</dbReference>
<dbReference type="Proteomes" id="UP000036403">
    <property type="component" value="Unassembled WGS sequence"/>
</dbReference>
<evidence type="ECO:0000256" key="3">
    <source>
        <dbReference type="ARBA" id="ARBA00022603"/>
    </source>
</evidence>
<dbReference type="PANTHER" id="PTHR45814">
    <property type="entry name" value="HISTONE-LYSINE N-METHYLTRANSFERASE SETD1"/>
    <property type="match status" value="1"/>
</dbReference>
<keyword evidence="5" id="KW-0949">S-adenosyl-L-methionine</keyword>
<keyword evidence="20" id="KW-1185">Reference proteome</keyword>
<keyword evidence="7 14" id="KW-0694">RNA-binding</keyword>
<dbReference type="PROSITE" id="PS50280">
    <property type="entry name" value="SET"/>
    <property type="match status" value="1"/>
</dbReference>
<feature type="region of interest" description="Disordered" evidence="15">
    <location>
        <begin position="1060"/>
        <end position="1088"/>
    </location>
</feature>
<keyword evidence="4 19" id="KW-0808">Transferase</keyword>
<comment type="catalytic activity">
    <reaction evidence="13">
        <text>N(6),N(6)-dimethyl-L-lysyl(4)-[histone H3] + S-adenosyl-L-methionine = N(6),N(6),N(6)-trimethyl-L-lysyl(4)-[histone H3] + S-adenosyl-L-homocysteine + H(+)</text>
        <dbReference type="Rhea" id="RHEA:60272"/>
        <dbReference type="Rhea" id="RHEA-COMP:15537"/>
        <dbReference type="Rhea" id="RHEA-COMP:15540"/>
        <dbReference type="ChEBI" id="CHEBI:15378"/>
        <dbReference type="ChEBI" id="CHEBI:57856"/>
        <dbReference type="ChEBI" id="CHEBI:59789"/>
        <dbReference type="ChEBI" id="CHEBI:61961"/>
        <dbReference type="ChEBI" id="CHEBI:61976"/>
    </reaction>
</comment>
<evidence type="ECO:0000256" key="1">
    <source>
        <dbReference type="ARBA" id="ARBA00004123"/>
    </source>
</evidence>
<evidence type="ECO:0000256" key="6">
    <source>
        <dbReference type="ARBA" id="ARBA00022853"/>
    </source>
</evidence>
<dbReference type="SMART" id="SM00360">
    <property type="entry name" value="RRM"/>
    <property type="match status" value="1"/>
</dbReference>
<feature type="compositionally biased region" description="Low complexity" evidence="15">
    <location>
        <begin position="732"/>
        <end position="765"/>
    </location>
</feature>
<dbReference type="Pfam" id="PF00076">
    <property type="entry name" value="RRM_1"/>
    <property type="match status" value="1"/>
</dbReference>
<organism evidence="19 20">
    <name type="scientific">Lasius niger</name>
    <name type="common">Black garden ant</name>
    <dbReference type="NCBI Taxonomy" id="67767"/>
    <lineage>
        <taxon>Eukaryota</taxon>
        <taxon>Metazoa</taxon>
        <taxon>Ecdysozoa</taxon>
        <taxon>Arthropoda</taxon>
        <taxon>Hexapoda</taxon>
        <taxon>Insecta</taxon>
        <taxon>Pterygota</taxon>
        <taxon>Neoptera</taxon>
        <taxon>Endopterygota</taxon>
        <taxon>Hymenoptera</taxon>
        <taxon>Apocrita</taxon>
        <taxon>Aculeata</taxon>
        <taxon>Formicoidea</taxon>
        <taxon>Formicidae</taxon>
        <taxon>Formicinae</taxon>
        <taxon>Lasius</taxon>
        <taxon>Lasius</taxon>
    </lineage>
</organism>
<feature type="region of interest" description="Disordered" evidence="15">
    <location>
        <begin position="1164"/>
        <end position="1184"/>
    </location>
</feature>
<feature type="region of interest" description="Disordered" evidence="15">
    <location>
        <begin position="406"/>
        <end position="440"/>
    </location>
</feature>
<protein>
    <recommendedName>
        <fullName evidence="2">[histone H3]-lysine(4) N-trimethyltransferase</fullName>
        <ecNumber evidence="2">2.1.1.354</ecNumber>
    </recommendedName>
</protein>
<dbReference type="Gene3D" id="3.30.70.330">
    <property type="match status" value="1"/>
</dbReference>
<dbReference type="CDD" id="cd19169">
    <property type="entry name" value="SET_SETD1"/>
    <property type="match status" value="1"/>
</dbReference>
<dbReference type="InterPro" id="IPR000504">
    <property type="entry name" value="RRM_dom"/>
</dbReference>